<keyword evidence="10 12" id="KW-0472">Membrane</keyword>
<dbReference type="EMBL" id="CAJOBC010005967">
    <property type="protein sequence ID" value="CAF3881984.1"/>
    <property type="molecule type" value="Genomic_DNA"/>
</dbReference>
<dbReference type="EMBL" id="CAJNOK010003754">
    <property type="protein sequence ID" value="CAF0913176.1"/>
    <property type="molecule type" value="Genomic_DNA"/>
</dbReference>
<feature type="compositionally biased region" description="Polar residues" evidence="11">
    <location>
        <begin position="10"/>
        <end position="31"/>
    </location>
</feature>
<evidence type="ECO:0000256" key="8">
    <source>
        <dbReference type="ARBA" id="ARBA00023002"/>
    </source>
</evidence>
<feature type="domain" description="Ubiquitin-like" evidence="13">
    <location>
        <begin position="314"/>
        <end position="389"/>
    </location>
</feature>
<keyword evidence="8" id="KW-0560">Oxidoreductase</keyword>
<dbReference type="Pfam" id="PF02544">
    <property type="entry name" value="Steroid_dh"/>
    <property type="match status" value="1"/>
</dbReference>
<protein>
    <recommendedName>
        <fullName evidence="13">Ubiquitin-like domain-containing protein</fullName>
    </recommendedName>
</protein>
<dbReference type="PANTHER" id="PTHR10556">
    <property type="entry name" value="3-OXO-5-ALPHA-STEROID 4-DEHYDROGENASE"/>
    <property type="match status" value="1"/>
</dbReference>
<keyword evidence="5 12" id="KW-0812">Transmembrane</keyword>
<dbReference type="EMBL" id="CAJNOQ010005967">
    <property type="protein sequence ID" value="CAF1118242.1"/>
    <property type="molecule type" value="Genomic_DNA"/>
</dbReference>
<dbReference type="InterPro" id="IPR039357">
    <property type="entry name" value="SRD5A/TECR"/>
</dbReference>
<feature type="transmembrane region" description="Helical" evidence="12">
    <location>
        <begin position="570"/>
        <end position="593"/>
    </location>
</feature>
<dbReference type="PANTHER" id="PTHR10556:SF28">
    <property type="entry name" value="VERY-LONG-CHAIN ENOYL-COA REDUCTASE"/>
    <property type="match status" value="1"/>
</dbReference>
<keyword evidence="4" id="KW-0444">Lipid biosynthesis</keyword>
<feature type="region of interest" description="Disordered" evidence="11">
    <location>
        <begin position="1"/>
        <end position="31"/>
    </location>
</feature>
<proteinExistence type="inferred from homology"/>
<evidence type="ECO:0000313" key="14">
    <source>
        <dbReference type="EMBL" id="CAF0913176.1"/>
    </source>
</evidence>
<name>A0A814QDZ2_9BILA</name>
<dbReference type="GO" id="GO:0005783">
    <property type="term" value="C:endoplasmic reticulum"/>
    <property type="evidence" value="ECO:0007669"/>
    <property type="project" value="UniProtKB-SubCell"/>
</dbReference>
<dbReference type="GO" id="GO:0016020">
    <property type="term" value="C:membrane"/>
    <property type="evidence" value="ECO:0007669"/>
    <property type="project" value="UniProtKB-SubCell"/>
</dbReference>
<dbReference type="Pfam" id="PF21696">
    <property type="entry name" value="TECR_N"/>
    <property type="match status" value="1"/>
</dbReference>
<keyword evidence="6" id="KW-0256">Endoplasmic reticulum</keyword>
<keyword evidence="7 12" id="KW-1133">Transmembrane helix</keyword>
<evidence type="ECO:0000256" key="9">
    <source>
        <dbReference type="ARBA" id="ARBA00023098"/>
    </source>
</evidence>
<feature type="transmembrane region" description="Helical" evidence="12">
    <location>
        <begin position="502"/>
        <end position="525"/>
    </location>
</feature>
<dbReference type="PROSITE" id="PS50053">
    <property type="entry name" value="UBIQUITIN_2"/>
    <property type="match status" value="1"/>
</dbReference>
<evidence type="ECO:0000256" key="12">
    <source>
        <dbReference type="SAM" id="Phobius"/>
    </source>
</evidence>
<keyword evidence="18" id="KW-1185">Reference proteome</keyword>
<evidence type="ECO:0000256" key="4">
    <source>
        <dbReference type="ARBA" id="ARBA00022516"/>
    </source>
</evidence>
<feature type="transmembrane region" description="Helical" evidence="12">
    <location>
        <begin position="396"/>
        <end position="416"/>
    </location>
</feature>
<evidence type="ECO:0000256" key="3">
    <source>
        <dbReference type="ARBA" id="ARBA00007742"/>
    </source>
</evidence>
<dbReference type="Proteomes" id="UP000682733">
    <property type="component" value="Unassembled WGS sequence"/>
</dbReference>
<organism evidence="15 18">
    <name type="scientific">Didymodactylos carnosus</name>
    <dbReference type="NCBI Taxonomy" id="1234261"/>
    <lineage>
        <taxon>Eukaryota</taxon>
        <taxon>Metazoa</taxon>
        <taxon>Spiralia</taxon>
        <taxon>Gnathifera</taxon>
        <taxon>Rotifera</taxon>
        <taxon>Eurotatoria</taxon>
        <taxon>Bdelloidea</taxon>
        <taxon>Philodinida</taxon>
        <taxon>Philodinidae</taxon>
        <taxon>Didymodactylos</taxon>
    </lineage>
</organism>
<accession>A0A814QDZ2</accession>
<comment type="caution">
    <text evidence="15">The sequence shown here is derived from an EMBL/GenBank/DDBJ whole genome shotgun (WGS) entry which is preliminary data.</text>
</comment>
<sequence>MSKNNRQEQKTANQPSSYTQISPSDRSVGSESLTTLEKDYIPLSFTSTIGAGRGKSAHTQFMPVHSFQRASPTGTDDSLSSISFIPYSHTLHNNEIQNGRSRANGVGRGKSVQPRLIQTDYTQRSPLNIPANNELLISHAITNEARNNNTQHFSSVFSPTVGVGRGQRFLPQFDPTSNFEQSDLSLQSGSHLLGNYSPSITPSLAGHDNRSSLRNYSVLDTNQNYDGRVTASPSVVRSIAAVQGQQYEQHPSINPISVNQLQSIDRNHEQSLALIARVRDDMRAPTPKCRKNKVITDECLMKLWQRYDDGRIDIPAFLKAAEVLKAKSGNVLTVTPNTTIEELKRQVTKQKPELYPDRQSYRTEPTGKSVKDSQKLSELNVDKSKKIYFKDLGTQLGWSTVFLAEYAGPLLIYLLFYLRPSFIYGTIGSSRPAHTVVHLAAFCWTFHYAKRIFETLAVHRFSHNTMPLFNLFKNCGYYWGFTAWVAYFVNHPKYTPASFGNVQIYLSLAAFLINEMGNLSIHLALRDLRPQGSKERKIPYPTSNPFTKLFNFVSCPNYTYEMGSWMSFSIMTQTLTALIFTIAGAYQMTMWALGKHRLYKKEFPNYPKRRKAIIPFII</sequence>
<evidence type="ECO:0000256" key="10">
    <source>
        <dbReference type="ARBA" id="ARBA00023136"/>
    </source>
</evidence>
<dbReference type="Proteomes" id="UP000681722">
    <property type="component" value="Unassembled WGS sequence"/>
</dbReference>
<evidence type="ECO:0000313" key="18">
    <source>
        <dbReference type="Proteomes" id="UP000663829"/>
    </source>
</evidence>
<evidence type="ECO:0000256" key="5">
    <source>
        <dbReference type="ARBA" id="ARBA00022692"/>
    </source>
</evidence>
<dbReference type="Proteomes" id="UP000677228">
    <property type="component" value="Unassembled WGS sequence"/>
</dbReference>
<dbReference type="GO" id="GO:0042761">
    <property type="term" value="P:very long-chain fatty acid biosynthetic process"/>
    <property type="evidence" value="ECO:0007669"/>
    <property type="project" value="TreeGrafter"/>
</dbReference>
<gene>
    <name evidence="15" type="ORF">GPM918_LOCUS19562</name>
    <name evidence="14" type="ORF">OVA965_LOCUS10229</name>
    <name evidence="17" type="ORF">SRO942_LOCUS19559</name>
    <name evidence="16" type="ORF">TMI583_LOCUS10225</name>
</gene>
<dbReference type="InterPro" id="IPR049127">
    <property type="entry name" value="TECR-like_N"/>
</dbReference>
<feature type="transmembrane region" description="Helical" evidence="12">
    <location>
        <begin position="471"/>
        <end position="490"/>
    </location>
</feature>
<evidence type="ECO:0000256" key="2">
    <source>
        <dbReference type="ARBA" id="ARBA00004240"/>
    </source>
</evidence>
<dbReference type="Gene3D" id="3.10.20.90">
    <property type="entry name" value="Phosphatidylinositol 3-kinase Catalytic Subunit, Chain A, domain 1"/>
    <property type="match status" value="1"/>
</dbReference>
<evidence type="ECO:0000256" key="11">
    <source>
        <dbReference type="SAM" id="MobiDB-lite"/>
    </source>
</evidence>
<evidence type="ECO:0000313" key="16">
    <source>
        <dbReference type="EMBL" id="CAF3691943.1"/>
    </source>
</evidence>
<evidence type="ECO:0000259" key="13">
    <source>
        <dbReference type="PROSITE" id="PS50053"/>
    </source>
</evidence>
<reference evidence="15" key="1">
    <citation type="submission" date="2021-02" db="EMBL/GenBank/DDBJ databases">
        <authorList>
            <person name="Nowell W R."/>
        </authorList>
    </citation>
    <scope>NUCLEOTIDE SEQUENCE</scope>
</reference>
<comment type="similarity">
    <text evidence="3">Belongs to the steroid 5-alpha reductase family.</text>
</comment>
<dbReference type="OrthoDB" id="540503at2759"/>
<dbReference type="CDD" id="cd01801">
    <property type="entry name" value="Ubl_TECR_like"/>
    <property type="match status" value="1"/>
</dbReference>
<dbReference type="GO" id="GO:0016627">
    <property type="term" value="F:oxidoreductase activity, acting on the CH-CH group of donors"/>
    <property type="evidence" value="ECO:0007669"/>
    <property type="project" value="InterPro"/>
</dbReference>
<evidence type="ECO:0000256" key="7">
    <source>
        <dbReference type="ARBA" id="ARBA00022989"/>
    </source>
</evidence>
<comment type="subcellular location">
    <subcellularLocation>
        <location evidence="2">Endoplasmic reticulum</location>
    </subcellularLocation>
    <subcellularLocation>
        <location evidence="1">Membrane</location>
        <topology evidence="1">Multi-pass membrane protein</topology>
    </subcellularLocation>
</comment>
<dbReference type="InterPro" id="IPR001104">
    <property type="entry name" value="3-oxo-5_a-steroid_4-DH_C"/>
</dbReference>
<dbReference type="Proteomes" id="UP000663829">
    <property type="component" value="Unassembled WGS sequence"/>
</dbReference>
<dbReference type="PROSITE" id="PS50244">
    <property type="entry name" value="S5A_REDUCTASE"/>
    <property type="match status" value="1"/>
</dbReference>
<evidence type="ECO:0000256" key="1">
    <source>
        <dbReference type="ARBA" id="ARBA00004141"/>
    </source>
</evidence>
<dbReference type="EMBL" id="CAJOBA010003755">
    <property type="protein sequence ID" value="CAF3691943.1"/>
    <property type="molecule type" value="Genomic_DNA"/>
</dbReference>
<evidence type="ECO:0000313" key="15">
    <source>
        <dbReference type="EMBL" id="CAF1118242.1"/>
    </source>
</evidence>
<dbReference type="InterPro" id="IPR000626">
    <property type="entry name" value="Ubiquitin-like_dom"/>
</dbReference>
<keyword evidence="9" id="KW-0443">Lipid metabolism</keyword>
<evidence type="ECO:0000313" key="17">
    <source>
        <dbReference type="EMBL" id="CAF3881984.1"/>
    </source>
</evidence>
<dbReference type="AlphaFoldDB" id="A0A814QDZ2"/>
<dbReference type="FunFam" id="3.10.20.90:FF:000131">
    <property type="entry name" value="trans-2,3-enoyl-CoA reductase-like"/>
    <property type="match status" value="1"/>
</dbReference>
<evidence type="ECO:0000256" key="6">
    <source>
        <dbReference type="ARBA" id="ARBA00022824"/>
    </source>
</evidence>